<accession>A0ABT7LNQ6</accession>
<name>A0ABT7LNQ6_9BURK</name>
<evidence type="ECO:0000256" key="2">
    <source>
        <dbReference type="ARBA" id="ARBA00006679"/>
    </source>
</evidence>
<evidence type="ECO:0000256" key="3">
    <source>
        <dbReference type="ARBA" id="ARBA00022475"/>
    </source>
</evidence>
<comment type="caution">
    <text evidence="7">The sequence shown here is derived from an EMBL/GenBank/DDBJ whole genome shotgun (WGS) entry which is preliminary data.</text>
</comment>
<keyword evidence="8" id="KW-1185">Reference proteome</keyword>
<dbReference type="PANTHER" id="PTHR33452">
    <property type="entry name" value="OXIDOREDUCTASE CATD-RELATED"/>
    <property type="match status" value="1"/>
</dbReference>
<keyword evidence="3" id="KW-1003">Cell membrane</keyword>
<protein>
    <submittedName>
        <fullName evidence="7">DoxX family protein</fullName>
    </submittedName>
</protein>
<dbReference type="InterPro" id="IPR032808">
    <property type="entry name" value="DoxX"/>
</dbReference>
<dbReference type="Proteomes" id="UP001238603">
    <property type="component" value="Unassembled WGS sequence"/>
</dbReference>
<organism evidence="7 8">
    <name type="scientific">Roseateles subflavus</name>
    <dbReference type="NCBI Taxonomy" id="3053353"/>
    <lineage>
        <taxon>Bacteria</taxon>
        <taxon>Pseudomonadati</taxon>
        <taxon>Pseudomonadota</taxon>
        <taxon>Betaproteobacteria</taxon>
        <taxon>Burkholderiales</taxon>
        <taxon>Sphaerotilaceae</taxon>
        <taxon>Roseateles</taxon>
    </lineage>
</organism>
<evidence type="ECO:0000256" key="4">
    <source>
        <dbReference type="ARBA" id="ARBA00022692"/>
    </source>
</evidence>
<keyword evidence="4" id="KW-0812">Transmembrane</keyword>
<dbReference type="Pfam" id="PF07681">
    <property type="entry name" value="DoxX"/>
    <property type="match status" value="1"/>
</dbReference>
<evidence type="ECO:0000256" key="1">
    <source>
        <dbReference type="ARBA" id="ARBA00004651"/>
    </source>
</evidence>
<dbReference type="InterPro" id="IPR051907">
    <property type="entry name" value="DoxX-like_oxidoreductase"/>
</dbReference>
<dbReference type="RefSeq" id="WP_285984586.1">
    <property type="nucleotide sequence ID" value="NZ_JASVDS010000009.1"/>
</dbReference>
<dbReference type="EMBL" id="JASVDS010000009">
    <property type="protein sequence ID" value="MDL5034513.1"/>
    <property type="molecule type" value="Genomic_DNA"/>
</dbReference>
<comment type="subcellular location">
    <subcellularLocation>
        <location evidence="1">Cell membrane</location>
        <topology evidence="1">Multi-pass membrane protein</topology>
    </subcellularLocation>
</comment>
<dbReference type="PANTHER" id="PTHR33452:SF1">
    <property type="entry name" value="INNER MEMBRANE PROTEIN YPHA-RELATED"/>
    <property type="match status" value="1"/>
</dbReference>
<evidence type="ECO:0000256" key="5">
    <source>
        <dbReference type="ARBA" id="ARBA00022989"/>
    </source>
</evidence>
<sequence length="172" mass="18454">MTSTSMNLLRRLGATACHAGTEAATPHEPWPAPLFRWGQSLALLAARVYVARVFFLSGLTKLRDWDTTLALFQEEYQVPLLPPVLAAYAGTAGELLLPPLLLLGLATRFAAAGLSVVNVMAVLSLAEIAPAALAGHEWWGSLLVAVLLWGAGRISLDQALQPRWQVCLSRSA</sequence>
<evidence type="ECO:0000256" key="6">
    <source>
        <dbReference type="ARBA" id="ARBA00023136"/>
    </source>
</evidence>
<proteinExistence type="inferred from homology"/>
<evidence type="ECO:0000313" key="8">
    <source>
        <dbReference type="Proteomes" id="UP001238603"/>
    </source>
</evidence>
<reference evidence="7 8" key="1">
    <citation type="submission" date="2023-06" db="EMBL/GenBank/DDBJ databases">
        <title>Pelomonas sp. APW6 16S ribosomal RNA gene genome sequencing and assembly.</title>
        <authorList>
            <person name="Woo H."/>
        </authorList>
    </citation>
    <scope>NUCLEOTIDE SEQUENCE [LARGE SCALE GENOMIC DNA]</scope>
    <source>
        <strain evidence="7 8">APW6</strain>
    </source>
</reference>
<gene>
    <name evidence="7" type="ORF">QRD43_21595</name>
</gene>
<keyword evidence="5" id="KW-1133">Transmembrane helix</keyword>
<keyword evidence="6" id="KW-0472">Membrane</keyword>
<comment type="similarity">
    <text evidence="2">Belongs to the DoxX family.</text>
</comment>
<evidence type="ECO:0000313" key="7">
    <source>
        <dbReference type="EMBL" id="MDL5034513.1"/>
    </source>
</evidence>